<keyword evidence="4" id="KW-1185">Reference proteome</keyword>
<dbReference type="Pfam" id="PF24840">
    <property type="entry name" value="NTF2_SigF"/>
    <property type="match status" value="1"/>
</dbReference>
<dbReference type="EMBL" id="KZ819605">
    <property type="protein sequence ID" value="PWN32982.1"/>
    <property type="molecule type" value="Genomic_DNA"/>
</dbReference>
<proteinExistence type="predicted"/>
<organism evidence="3 4">
    <name type="scientific">Meira miltonrushii</name>
    <dbReference type="NCBI Taxonomy" id="1280837"/>
    <lineage>
        <taxon>Eukaryota</taxon>
        <taxon>Fungi</taxon>
        <taxon>Dikarya</taxon>
        <taxon>Basidiomycota</taxon>
        <taxon>Ustilaginomycotina</taxon>
        <taxon>Exobasidiomycetes</taxon>
        <taxon>Exobasidiales</taxon>
        <taxon>Brachybasidiaceae</taxon>
        <taxon>Meira</taxon>
    </lineage>
</organism>
<evidence type="ECO:0000259" key="2">
    <source>
        <dbReference type="Pfam" id="PF24840"/>
    </source>
</evidence>
<dbReference type="STRING" id="1280837.A0A316V6B8"/>
<dbReference type="AlphaFoldDB" id="A0A316V6B8"/>
<protein>
    <recommendedName>
        <fullName evidence="2">SigF-like NTF2-like domain-containing protein</fullName>
    </recommendedName>
</protein>
<evidence type="ECO:0000313" key="4">
    <source>
        <dbReference type="Proteomes" id="UP000245771"/>
    </source>
</evidence>
<evidence type="ECO:0000313" key="3">
    <source>
        <dbReference type="EMBL" id="PWN32982.1"/>
    </source>
</evidence>
<dbReference type="OrthoDB" id="2344312at2759"/>
<dbReference type="RefSeq" id="XP_025353284.1">
    <property type="nucleotide sequence ID" value="XM_025497912.1"/>
</dbReference>
<dbReference type="InterPro" id="IPR057514">
    <property type="entry name" value="NTF2_SigF"/>
</dbReference>
<name>A0A316V6B8_9BASI</name>
<dbReference type="PANTHER" id="PTHR35393">
    <property type="entry name" value="CHROMOSOME 1, WHOLE GENOME SHOTGUN SEQUENCE"/>
    <property type="match status" value="1"/>
</dbReference>
<dbReference type="PANTHER" id="PTHR35393:SF1">
    <property type="entry name" value="SNOAL-LIKE DOMAIN-CONTAINING PROTEIN"/>
    <property type="match status" value="1"/>
</dbReference>
<keyword evidence="1" id="KW-1133">Transmembrane helix</keyword>
<feature type="domain" description="SigF-like NTF2-like" evidence="2">
    <location>
        <begin position="1"/>
        <end position="168"/>
    </location>
</feature>
<dbReference type="GeneID" id="37019693"/>
<evidence type="ECO:0000256" key="1">
    <source>
        <dbReference type="SAM" id="Phobius"/>
    </source>
</evidence>
<feature type="transmembrane region" description="Helical" evidence="1">
    <location>
        <begin position="154"/>
        <end position="173"/>
    </location>
</feature>
<gene>
    <name evidence="3" type="ORF">FA14DRAFT_157668</name>
</gene>
<sequence length="182" mass="20587">MQNPAQEVESVVKALVEARDATEQAIALRTYYTPNASFDHPLCSVTSGKQSRDHGLLQIYQWLRCMSNSTIVVHSKAFDAQKNQLFLEATQTLRPTLAPFIGIPARIFVVLRLVKGHDGKYYVLRQEDYYAIQELPGKLAYFGGPFIINTAKTFAGFMCYLLALWFGIILGFWKPRPIAPKK</sequence>
<keyword evidence="1" id="KW-0812">Transmembrane</keyword>
<reference evidence="3 4" key="1">
    <citation type="journal article" date="2018" name="Mol. Biol. Evol.">
        <title>Broad Genomic Sampling Reveals a Smut Pathogenic Ancestry of the Fungal Clade Ustilaginomycotina.</title>
        <authorList>
            <person name="Kijpornyongpan T."/>
            <person name="Mondo S.J."/>
            <person name="Barry K."/>
            <person name="Sandor L."/>
            <person name="Lee J."/>
            <person name="Lipzen A."/>
            <person name="Pangilinan J."/>
            <person name="LaButti K."/>
            <person name="Hainaut M."/>
            <person name="Henrissat B."/>
            <person name="Grigoriev I.V."/>
            <person name="Spatafora J.W."/>
            <person name="Aime M.C."/>
        </authorList>
    </citation>
    <scope>NUCLEOTIDE SEQUENCE [LARGE SCALE GENOMIC DNA]</scope>
    <source>
        <strain evidence="3 4">MCA 3882</strain>
    </source>
</reference>
<dbReference type="InParanoid" id="A0A316V6B8"/>
<keyword evidence="1" id="KW-0472">Membrane</keyword>
<dbReference type="Proteomes" id="UP000245771">
    <property type="component" value="Unassembled WGS sequence"/>
</dbReference>
<accession>A0A316V6B8</accession>